<protein>
    <submittedName>
        <fullName evidence="2">S41 family peptidase</fullName>
    </submittedName>
</protein>
<dbReference type="InterPro" id="IPR029045">
    <property type="entry name" value="ClpP/crotonase-like_dom_sf"/>
</dbReference>
<evidence type="ECO:0000259" key="1">
    <source>
        <dbReference type="SMART" id="SM00245"/>
    </source>
</evidence>
<dbReference type="Gene3D" id="3.90.226.10">
    <property type="entry name" value="2-enoyl-CoA Hydratase, Chain A, domain 1"/>
    <property type="match status" value="1"/>
</dbReference>
<dbReference type="SUPFAM" id="SSF52096">
    <property type="entry name" value="ClpP/crotonase"/>
    <property type="match status" value="1"/>
</dbReference>
<dbReference type="GO" id="GO:0030288">
    <property type="term" value="C:outer membrane-bounded periplasmic space"/>
    <property type="evidence" value="ECO:0007669"/>
    <property type="project" value="TreeGrafter"/>
</dbReference>
<dbReference type="InterPro" id="IPR036034">
    <property type="entry name" value="PDZ_sf"/>
</dbReference>
<dbReference type="GO" id="GO:0004175">
    <property type="term" value="F:endopeptidase activity"/>
    <property type="evidence" value="ECO:0007669"/>
    <property type="project" value="TreeGrafter"/>
</dbReference>
<dbReference type="CDD" id="cd07562">
    <property type="entry name" value="Peptidase_S41_TRI"/>
    <property type="match status" value="1"/>
</dbReference>
<dbReference type="PROSITE" id="PS51257">
    <property type="entry name" value="PROKAR_LIPOPROTEIN"/>
    <property type="match status" value="1"/>
</dbReference>
<reference evidence="2" key="2">
    <citation type="journal article" date="2024" name="Antonie Van Leeuwenhoek">
        <title>Roseihalotalea indica gen. nov., sp. nov., a halophilic Bacteroidetes from mesopelagic Southwest Indian Ocean with higher carbohydrate metabolic potential.</title>
        <authorList>
            <person name="Chen B."/>
            <person name="Zhang M."/>
            <person name="Lin D."/>
            <person name="Ye J."/>
            <person name="Tang K."/>
        </authorList>
    </citation>
    <scope>NUCLEOTIDE SEQUENCE</scope>
    <source>
        <strain evidence="2">TK19036</strain>
    </source>
</reference>
<dbReference type="Pfam" id="PF03572">
    <property type="entry name" value="Peptidase_S41"/>
    <property type="match status" value="1"/>
</dbReference>
<dbReference type="AlphaFoldDB" id="A0AA49GS51"/>
<dbReference type="Gene3D" id="2.60.120.260">
    <property type="entry name" value="Galactose-binding domain-like"/>
    <property type="match status" value="1"/>
</dbReference>
<proteinExistence type="predicted"/>
<gene>
    <name evidence="2" type="ORF">K4G66_01345</name>
</gene>
<dbReference type="EMBL" id="CP120682">
    <property type="protein sequence ID" value="WKN37351.1"/>
    <property type="molecule type" value="Genomic_DNA"/>
</dbReference>
<accession>A0AA49GS51</accession>
<dbReference type="Gene3D" id="2.30.42.10">
    <property type="match status" value="1"/>
</dbReference>
<dbReference type="InterPro" id="IPR001478">
    <property type="entry name" value="PDZ"/>
</dbReference>
<dbReference type="Pfam" id="PF00595">
    <property type="entry name" value="PDZ"/>
    <property type="match status" value="1"/>
</dbReference>
<organism evidence="2">
    <name type="scientific">Roseihalotalea indica</name>
    <dbReference type="NCBI Taxonomy" id="2867963"/>
    <lineage>
        <taxon>Bacteria</taxon>
        <taxon>Pseudomonadati</taxon>
        <taxon>Bacteroidota</taxon>
        <taxon>Cytophagia</taxon>
        <taxon>Cytophagales</taxon>
        <taxon>Catalimonadaceae</taxon>
        <taxon>Roseihalotalea</taxon>
    </lineage>
</organism>
<evidence type="ECO:0000313" key="2">
    <source>
        <dbReference type="EMBL" id="WKN37351.1"/>
    </source>
</evidence>
<dbReference type="SMART" id="SM00245">
    <property type="entry name" value="TSPc"/>
    <property type="match status" value="1"/>
</dbReference>
<dbReference type="SUPFAM" id="SSF50156">
    <property type="entry name" value="PDZ domain-like"/>
    <property type="match status" value="1"/>
</dbReference>
<dbReference type="GO" id="GO:0007165">
    <property type="term" value="P:signal transduction"/>
    <property type="evidence" value="ECO:0007669"/>
    <property type="project" value="TreeGrafter"/>
</dbReference>
<dbReference type="PANTHER" id="PTHR32060:SF30">
    <property type="entry name" value="CARBOXY-TERMINAL PROCESSING PROTEASE CTPA"/>
    <property type="match status" value="1"/>
</dbReference>
<dbReference type="GO" id="GO:0006508">
    <property type="term" value="P:proteolysis"/>
    <property type="evidence" value="ECO:0007669"/>
    <property type="project" value="InterPro"/>
</dbReference>
<dbReference type="PANTHER" id="PTHR32060">
    <property type="entry name" value="TAIL-SPECIFIC PROTEASE"/>
    <property type="match status" value="1"/>
</dbReference>
<dbReference type="InterPro" id="IPR005151">
    <property type="entry name" value="Tail-specific_protease"/>
</dbReference>
<dbReference type="Gene3D" id="3.30.750.44">
    <property type="match status" value="1"/>
</dbReference>
<sequence length="749" mass="83281">MDLLKKRASVTYLANRIVLCIGCWALIFYACQAQSAENEWNFDFEKKGNQELPAQCINLGTEGYTVQQDSSTAYSGDYSVVMYPQENAGEQSIGIISHPFSANYAGENITLEGYMKLEDVEDGFAGLLMRIDSEAGPLAFNNVEEENIHGTQDWKKYTVTLSLPKDATRIYVAGILSGTGKAWFDNFSVTIDGTDIRELKPVEKPKALAAQDTEFDEGSDIQLADLSDLQTENLYLLGKVWGYVKYNHPEIALGNVNWDYELLRVLPKITNASSEEAAQQAMVDWIQQLGPLAETSEPNTSIEKVKLQPDTGWISSDALVHYPLQNQLNALARVDKPKQHYYLGFAPGVGNPIFQHEKAYSGMSFSDDGFTLLSLFRYWNMIEYFFPNRHLMDEDWDAVLRDFIPKMVSVEDELSYKLTLLELIGKVQDTHANIWQRDAVLEEFWGGNIVPVELKMAEDQVVISKVFPGFDGVDALQIGDIITEVNGQPVDSLITEKSVYAPASNRPTQLRDVLRRLLRTNEDSLTLTLQGKGAQVVASVPASSVNFWKNDTPSHTLLEDSIGYIYPGSLARGEIDTIMADFMNTQGLIIDLRCYPSDFIVFSLSKYLMPQPTPFVSFTHGSIEAPGLFTFTDPLMVGEEREDYYQGDVVILINETTQSQAEYTTMALRVAPNATVVGSTTAGADGNVSEIILPGNIRTMISGIGVYYPDGEETQRVGIVPDIALTPTIEGIREGKDELLEKAKEVIDS</sequence>
<dbReference type="GO" id="GO:0008236">
    <property type="term" value="F:serine-type peptidase activity"/>
    <property type="evidence" value="ECO:0007669"/>
    <property type="project" value="InterPro"/>
</dbReference>
<feature type="domain" description="Tail specific protease" evidence="1">
    <location>
        <begin position="524"/>
        <end position="726"/>
    </location>
</feature>
<reference evidence="2" key="1">
    <citation type="journal article" date="2023" name="Comput. Struct. Biotechnol. J.">
        <title>Discovery of a novel marine Bacteroidetes with a rich repertoire of carbohydrate-active enzymes.</title>
        <authorList>
            <person name="Chen B."/>
            <person name="Liu G."/>
            <person name="Chen Q."/>
            <person name="Wang H."/>
            <person name="Liu L."/>
            <person name="Tang K."/>
        </authorList>
    </citation>
    <scope>NUCLEOTIDE SEQUENCE</scope>
    <source>
        <strain evidence="2">TK19036</strain>
    </source>
</reference>
<name>A0AA49GS51_9BACT</name>